<keyword evidence="3 4" id="KW-0546">Nucleotide metabolism</keyword>
<dbReference type="InterPro" id="IPR003697">
    <property type="entry name" value="Maf-like"/>
</dbReference>
<dbReference type="CDD" id="cd00555">
    <property type="entry name" value="Maf"/>
    <property type="match status" value="1"/>
</dbReference>
<name>A0ABS8D6S7_9NEIS</name>
<evidence type="ECO:0000256" key="2">
    <source>
        <dbReference type="ARBA" id="ARBA00022801"/>
    </source>
</evidence>
<evidence type="ECO:0000313" key="5">
    <source>
        <dbReference type="EMBL" id="MCB6183901.1"/>
    </source>
</evidence>
<comment type="similarity">
    <text evidence="4">Belongs to the Maf family. YhdE subfamily.</text>
</comment>
<dbReference type="NCBIfam" id="TIGR00172">
    <property type="entry name" value="maf"/>
    <property type="match status" value="1"/>
</dbReference>
<dbReference type="SUPFAM" id="SSF52972">
    <property type="entry name" value="ITPase-like"/>
    <property type="match status" value="1"/>
</dbReference>
<evidence type="ECO:0000256" key="1">
    <source>
        <dbReference type="ARBA" id="ARBA00001968"/>
    </source>
</evidence>
<dbReference type="PIRSF" id="PIRSF006305">
    <property type="entry name" value="Maf"/>
    <property type="match status" value="1"/>
</dbReference>
<keyword evidence="2 4" id="KW-0378">Hydrolase</keyword>
<evidence type="ECO:0000256" key="4">
    <source>
        <dbReference type="HAMAP-Rule" id="MF_00528"/>
    </source>
</evidence>
<dbReference type="EMBL" id="JAJBZT010000005">
    <property type="protein sequence ID" value="MCB6183901.1"/>
    <property type="molecule type" value="Genomic_DNA"/>
</dbReference>
<proteinExistence type="inferred from homology"/>
<comment type="catalytic activity">
    <reaction evidence="4">
        <text>UTP + H2O = UMP + diphosphate + H(+)</text>
        <dbReference type="Rhea" id="RHEA:29395"/>
        <dbReference type="ChEBI" id="CHEBI:15377"/>
        <dbReference type="ChEBI" id="CHEBI:15378"/>
        <dbReference type="ChEBI" id="CHEBI:33019"/>
        <dbReference type="ChEBI" id="CHEBI:46398"/>
        <dbReference type="ChEBI" id="CHEBI:57865"/>
        <dbReference type="EC" id="3.6.1.9"/>
    </reaction>
</comment>
<comment type="caution">
    <text evidence="4">Lacks conserved residue(s) required for the propagation of feature annotation.</text>
</comment>
<comment type="catalytic activity">
    <reaction evidence="4">
        <text>dTTP + H2O = dTMP + diphosphate + H(+)</text>
        <dbReference type="Rhea" id="RHEA:28534"/>
        <dbReference type="ChEBI" id="CHEBI:15377"/>
        <dbReference type="ChEBI" id="CHEBI:15378"/>
        <dbReference type="ChEBI" id="CHEBI:33019"/>
        <dbReference type="ChEBI" id="CHEBI:37568"/>
        <dbReference type="ChEBI" id="CHEBI:63528"/>
        <dbReference type="EC" id="3.6.1.9"/>
    </reaction>
</comment>
<dbReference type="InterPro" id="IPR029001">
    <property type="entry name" value="ITPase-like_fam"/>
</dbReference>
<keyword evidence="4" id="KW-0963">Cytoplasm</keyword>
<sequence>MSSKPAIFLASNSPRRRELLTQIGVPFTAFAPDIDETPFESESAADYVIRMAKEKAEAGWRMRNVTGENHSLLLAADTSVVANGNILGKPIDAADAMAMLSNYSGQSHEVMTAVAVTNGKQTVVENVVTSVYFRHLSETEIRQYIESGEPFDKAGGYGIQGLAALFVSHLEGSYTGVMGLPLFETGQLLAQFGYPIL</sequence>
<feature type="active site" description="Proton acceptor" evidence="4">
    <location>
        <position position="77"/>
    </location>
</feature>
<keyword evidence="6" id="KW-1185">Reference proteome</keyword>
<dbReference type="HAMAP" id="MF_00528">
    <property type="entry name" value="Maf"/>
    <property type="match status" value="1"/>
</dbReference>
<feature type="site" description="Important for substrate specificity" evidence="4">
    <location>
        <position position="78"/>
    </location>
</feature>
<evidence type="ECO:0000256" key="3">
    <source>
        <dbReference type="ARBA" id="ARBA00023080"/>
    </source>
</evidence>
<comment type="cofactor">
    <cofactor evidence="1 4">
        <name>a divalent metal cation</name>
        <dbReference type="ChEBI" id="CHEBI:60240"/>
    </cofactor>
</comment>
<reference evidence="5" key="1">
    <citation type="submission" date="2021-10" db="EMBL/GenBank/DDBJ databases">
        <title>The complete genome sequence of Leeia sp. TBRC 13508.</title>
        <authorList>
            <person name="Charoenyingcharoen P."/>
            <person name="Yukphan P."/>
        </authorList>
    </citation>
    <scope>NUCLEOTIDE SEQUENCE</scope>
    <source>
        <strain evidence="5">TBRC 13508</strain>
    </source>
</reference>
<accession>A0ABS8D6S7</accession>
<comment type="caution">
    <text evidence="5">The sequence shown here is derived from an EMBL/GenBank/DDBJ whole genome shotgun (WGS) entry which is preliminary data.</text>
</comment>
<dbReference type="RefSeq" id="WP_227180683.1">
    <property type="nucleotide sequence ID" value="NZ_JAJBZT010000005.1"/>
</dbReference>
<dbReference type="Pfam" id="PF02545">
    <property type="entry name" value="Maf"/>
    <property type="match status" value="1"/>
</dbReference>
<comment type="subcellular location">
    <subcellularLocation>
        <location evidence="4">Cytoplasm</location>
    </subcellularLocation>
</comment>
<dbReference type="EC" id="3.6.1.9" evidence="4"/>
<comment type="function">
    <text evidence="4">Nucleoside triphosphate pyrophosphatase that hydrolyzes dTTP and UTP. May have a dual role in cell division arrest and in preventing the incorporation of modified nucleotides into cellular nucleic acids.</text>
</comment>
<organism evidence="5 6">
    <name type="scientific">Leeia speluncae</name>
    <dbReference type="NCBI Taxonomy" id="2884804"/>
    <lineage>
        <taxon>Bacteria</taxon>
        <taxon>Pseudomonadati</taxon>
        <taxon>Pseudomonadota</taxon>
        <taxon>Betaproteobacteria</taxon>
        <taxon>Neisseriales</taxon>
        <taxon>Leeiaceae</taxon>
        <taxon>Leeia</taxon>
    </lineage>
</organism>
<dbReference type="Proteomes" id="UP001165395">
    <property type="component" value="Unassembled WGS sequence"/>
</dbReference>
<gene>
    <name evidence="5" type="ORF">LIN78_10135</name>
</gene>
<evidence type="ECO:0000313" key="6">
    <source>
        <dbReference type="Proteomes" id="UP001165395"/>
    </source>
</evidence>
<dbReference type="PANTHER" id="PTHR43213:SF5">
    <property type="entry name" value="BIFUNCTIONAL DTTP_UTP PYROPHOSPHATASE_METHYLTRANSFERASE PROTEIN-RELATED"/>
    <property type="match status" value="1"/>
</dbReference>
<dbReference type="PANTHER" id="PTHR43213">
    <property type="entry name" value="BIFUNCTIONAL DTTP/UTP PYROPHOSPHATASE/METHYLTRANSFERASE PROTEIN-RELATED"/>
    <property type="match status" value="1"/>
</dbReference>
<protein>
    <recommendedName>
        <fullName evidence="4">dTTP/UTP pyrophosphatase</fullName>
        <shortName evidence="4">dTTPase/UTPase</shortName>
        <ecNumber evidence="4">3.6.1.9</ecNumber>
    </recommendedName>
    <alternativeName>
        <fullName evidence="4">Nucleoside triphosphate pyrophosphatase</fullName>
    </alternativeName>
    <alternativeName>
        <fullName evidence="4">Nucleotide pyrophosphatase</fullName>
        <shortName evidence="4">Nucleotide PPase</shortName>
    </alternativeName>
</protein>
<dbReference type="Gene3D" id="3.90.950.10">
    <property type="match status" value="1"/>
</dbReference>
<feature type="site" description="Important for substrate specificity" evidence="4">
    <location>
        <position position="15"/>
    </location>
</feature>
<feature type="site" description="Important for substrate specificity" evidence="4">
    <location>
        <position position="160"/>
    </location>
</feature>